<feature type="transmembrane region" description="Helical" evidence="4">
    <location>
        <begin position="62"/>
        <end position="79"/>
    </location>
</feature>
<proteinExistence type="predicted"/>
<keyword evidence="3 4" id="KW-0472">Membrane</keyword>
<dbReference type="Gene3D" id="1.20.1250.20">
    <property type="entry name" value="MFS general substrate transporter like domains"/>
    <property type="match status" value="2"/>
</dbReference>
<dbReference type="PATRIC" id="fig|1618341.3.peg.28"/>
<feature type="transmembrane region" description="Helical" evidence="4">
    <location>
        <begin position="100"/>
        <end position="118"/>
    </location>
</feature>
<feature type="transmembrane region" description="Helical" evidence="4">
    <location>
        <begin position="326"/>
        <end position="347"/>
    </location>
</feature>
<feature type="transmembrane region" description="Helical" evidence="4">
    <location>
        <begin position="261"/>
        <end position="286"/>
    </location>
</feature>
<protein>
    <submittedName>
        <fullName evidence="6">Major facilitator superfamily</fullName>
    </submittedName>
</protein>
<dbReference type="PANTHER" id="PTHR23528">
    <property type="match status" value="1"/>
</dbReference>
<evidence type="ECO:0000256" key="1">
    <source>
        <dbReference type="ARBA" id="ARBA00022692"/>
    </source>
</evidence>
<feature type="transmembrane region" description="Helical" evidence="4">
    <location>
        <begin position="419"/>
        <end position="438"/>
    </location>
</feature>
<feature type="transmembrane region" description="Helical" evidence="4">
    <location>
        <begin position="353"/>
        <end position="380"/>
    </location>
</feature>
<comment type="caution">
    <text evidence="6">The sequence shown here is derived from an EMBL/GenBank/DDBJ whole genome shotgun (WGS) entry which is preliminary data.</text>
</comment>
<keyword evidence="2 4" id="KW-1133">Transmembrane helix</keyword>
<feature type="transmembrane region" description="Helical" evidence="4">
    <location>
        <begin position="179"/>
        <end position="197"/>
    </location>
</feature>
<evidence type="ECO:0000259" key="5">
    <source>
        <dbReference type="PROSITE" id="PS50850"/>
    </source>
</evidence>
<dbReference type="PROSITE" id="PS50850">
    <property type="entry name" value="MFS"/>
    <property type="match status" value="1"/>
</dbReference>
<dbReference type="GO" id="GO:0022857">
    <property type="term" value="F:transmembrane transporter activity"/>
    <property type="evidence" value="ECO:0007669"/>
    <property type="project" value="InterPro"/>
</dbReference>
<feature type="transmembrane region" description="Helical" evidence="4">
    <location>
        <begin position="301"/>
        <end position="319"/>
    </location>
</feature>
<keyword evidence="1 4" id="KW-0812">Transmembrane</keyword>
<organism evidence="6 7">
    <name type="scientific">candidate division CPR1 bacterium GW2011_GWA2_42_17</name>
    <dbReference type="NCBI Taxonomy" id="1618341"/>
    <lineage>
        <taxon>Bacteria</taxon>
        <taxon>candidate division CPR1</taxon>
    </lineage>
</organism>
<feature type="transmembrane region" description="Helical" evidence="4">
    <location>
        <begin position="138"/>
        <end position="167"/>
    </location>
</feature>
<dbReference type="Proteomes" id="UP000034875">
    <property type="component" value="Unassembled WGS sequence"/>
</dbReference>
<evidence type="ECO:0000256" key="3">
    <source>
        <dbReference type="ARBA" id="ARBA00023136"/>
    </source>
</evidence>
<dbReference type="InterPro" id="IPR020846">
    <property type="entry name" value="MFS_dom"/>
</dbReference>
<accession>A0A0G0Z7K8</accession>
<dbReference type="Pfam" id="PF13347">
    <property type="entry name" value="MFS_2"/>
    <property type="match status" value="1"/>
</dbReference>
<evidence type="ECO:0000313" key="7">
    <source>
        <dbReference type="Proteomes" id="UP000034875"/>
    </source>
</evidence>
<feature type="transmembrane region" description="Helical" evidence="4">
    <location>
        <begin position="20"/>
        <end position="42"/>
    </location>
</feature>
<reference evidence="6 7" key="1">
    <citation type="journal article" date="2015" name="Nature">
        <title>rRNA introns, odd ribosomes, and small enigmatic genomes across a large radiation of phyla.</title>
        <authorList>
            <person name="Brown C.T."/>
            <person name="Hug L.A."/>
            <person name="Thomas B.C."/>
            <person name="Sharon I."/>
            <person name="Castelle C.J."/>
            <person name="Singh A."/>
            <person name="Wilkins M.J."/>
            <person name="Williams K.H."/>
            <person name="Banfield J.F."/>
        </authorList>
    </citation>
    <scope>NUCLEOTIDE SEQUENCE [LARGE SCALE GENOMIC DNA]</scope>
</reference>
<gene>
    <name evidence="6" type="ORF">UV05_C0002G0002</name>
</gene>
<evidence type="ECO:0000256" key="4">
    <source>
        <dbReference type="SAM" id="Phobius"/>
    </source>
</evidence>
<dbReference type="EMBL" id="LCCZ01000002">
    <property type="protein sequence ID" value="KKS44670.1"/>
    <property type="molecule type" value="Genomic_DNA"/>
</dbReference>
<evidence type="ECO:0000256" key="2">
    <source>
        <dbReference type="ARBA" id="ARBA00022989"/>
    </source>
</evidence>
<sequence length="455" mass="51830">MNNAVDLKAIKPYRAGTLTYTRLGLITLFLWLLWGDFCFTLMRAVIPNLLPLALKDLGASNLLMGVVIGSIPSLMNMIVNPIISVRSDRYRSRFGRRIPFLFIATPFVALFLILIGYSDAIGIWLHSHILYSCNISSISLMIALICIFSVCFQFFNMFISSIYYYLFADVVPEQFMGRFMAWFQVVGTASGFLFYRYILGFSKTHMREIYFVIGLVYLISFLFMCWRVKEGEYPPPPEHAHGKSIIGSVKVYLHECFGHSLYIWIFLGTATFMVAVVSTSAFGLLFARDTLGLSLDEIGKIQSWCMLLSFCLMIPMGYLSDKLHPLRIYIIGVAIFVVGMTVSFFAIHDKSTYFVYSLITTALYLFFAVSNVPMFIALVPREKYGQFSSANAIVNSLGIILGSFLAGKFFDIIGNYRYLYIWVAFFGFLSLIPMFFVYREWSRRGGIKGYVPPHI</sequence>
<feature type="domain" description="Major facilitator superfamily (MFS) profile" evidence="5">
    <location>
        <begin position="261"/>
        <end position="455"/>
    </location>
</feature>
<feature type="transmembrane region" description="Helical" evidence="4">
    <location>
        <begin position="209"/>
        <end position="226"/>
    </location>
</feature>
<dbReference type="SUPFAM" id="SSF103473">
    <property type="entry name" value="MFS general substrate transporter"/>
    <property type="match status" value="1"/>
</dbReference>
<name>A0A0G0Z7K8_9BACT</name>
<dbReference type="AlphaFoldDB" id="A0A0G0Z7K8"/>
<dbReference type="InterPro" id="IPR036259">
    <property type="entry name" value="MFS_trans_sf"/>
</dbReference>
<feature type="transmembrane region" description="Helical" evidence="4">
    <location>
        <begin position="392"/>
        <end position="413"/>
    </location>
</feature>
<dbReference type="PANTHER" id="PTHR23528:SF1">
    <property type="entry name" value="MAJOR FACILITATOR SUPERFAMILY (MFS) PROFILE DOMAIN-CONTAINING PROTEIN"/>
    <property type="match status" value="1"/>
</dbReference>
<evidence type="ECO:0000313" key="6">
    <source>
        <dbReference type="EMBL" id="KKS44670.1"/>
    </source>
</evidence>